<evidence type="ECO:0000256" key="10">
    <source>
        <dbReference type="ARBA" id="ARBA00023136"/>
    </source>
</evidence>
<proteinExistence type="predicted"/>
<evidence type="ECO:0000256" key="9">
    <source>
        <dbReference type="ARBA" id="ARBA00023012"/>
    </source>
</evidence>
<dbReference type="PRINTS" id="PR00344">
    <property type="entry name" value="BCTRLSENSOR"/>
</dbReference>
<keyword evidence="8 12" id="KW-1133">Transmembrane helix</keyword>
<dbReference type="Proteomes" id="UP001314903">
    <property type="component" value="Unassembled WGS sequence"/>
</dbReference>
<evidence type="ECO:0000256" key="2">
    <source>
        <dbReference type="ARBA" id="ARBA00004651"/>
    </source>
</evidence>
<evidence type="ECO:0000256" key="5">
    <source>
        <dbReference type="ARBA" id="ARBA00022553"/>
    </source>
</evidence>
<evidence type="ECO:0000256" key="11">
    <source>
        <dbReference type="SAM" id="Coils"/>
    </source>
</evidence>
<dbReference type="InterPro" id="IPR033463">
    <property type="entry name" value="sCache_3"/>
</dbReference>
<dbReference type="InterPro" id="IPR036890">
    <property type="entry name" value="HATPase_C_sf"/>
</dbReference>
<dbReference type="SUPFAM" id="SSF55874">
    <property type="entry name" value="ATPase domain of HSP90 chaperone/DNA topoisomerase II/histidine kinase"/>
    <property type="match status" value="1"/>
</dbReference>
<dbReference type="Gene3D" id="3.30.450.20">
    <property type="entry name" value="PAS domain"/>
    <property type="match status" value="1"/>
</dbReference>
<evidence type="ECO:0000256" key="8">
    <source>
        <dbReference type="ARBA" id="ARBA00022989"/>
    </source>
</evidence>
<keyword evidence="7 14" id="KW-0418">Kinase</keyword>
<evidence type="ECO:0000256" key="12">
    <source>
        <dbReference type="SAM" id="Phobius"/>
    </source>
</evidence>
<dbReference type="PANTHER" id="PTHR43547:SF10">
    <property type="entry name" value="SENSOR HISTIDINE KINASE DCUS"/>
    <property type="match status" value="1"/>
</dbReference>
<feature type="transmembrane region" description="Helical" evidence="12">
    <location>
        <begin position="7"/>
        <end position="26"/>
    </location>
</feature>
<dbReference type="RefSeq" id="WP_209659536.1">
    <property type="nucleotide sequence ID" value="NZ_JAGGLI010000006.1"/>
</dbReference>
<dbReference type="Gene3D" id="3.30.565.10">
    <property type="entry name" value="Histidine kinase-like ATPase, C-terminal domain"/>
    <property type="match status" value="1"/>
</dbReference>
<keyword evidence="9" id="KW-0902">Two-component regulatory system</keyword>
<dbReference type="InterPro" id="IPR029151">
    <property type="entry name" value="Sensor-like_sf"/>
</dbReference>
<evidence type="ECO:0000313" key="14">
    <source>
        <dbReference type="EMBL" id="MBP2026969.1"/>
    </source>
</evidence>
<feature type="coiled-coil region" evidence="11">
    <location>
        <begin position="202"/>
        <end position="239"/>
    </location>
</feature>
<accession>A0ABS4KGQ8</accession>
<sequence>MKLRNKISIFFIIMITALVFLIRFMVVSHLSQTLENQISSSAIDVAHIVSQNQKIQYALYEENDYLIQKEIELFRDKTRFQYIIVLDKNSVQYSHPNESEIGKKYSRGGEHEVLKYGKSYVLTSRSNIFSNIRAFVPIYLNKEQVGAVLVATVNDSVNKEVKGYENELKFLFLSILFLGIVGSGILTVSIKKQIFGLEPYEIAELLDEKDRAANLAKELNNSREIIENIRAQNHEFQNKLHTISGLIQLEEHQKALEYIDMVASDRADFFNNITNKIIHPHVAAILLSKYNKALENKISFHIDEESNLKELPATLSEDDITSIIGNLLENSIEELSNVENGVLSIKLNSDNKKVNIIIKDNGRGIDESILGNIFSKGFTNKEGQRGYGLWIVKTLIEKSEGTIRLSSNEGVTWDISIPIEKGGTL</sequence>
<comment type="subcellular location">
    <subcellularLocation>
        <location evidence="2">Cell membrane</location>
        <topology evidence="2">Multi-pass membrane protein</topology>
    </subcellularLocation>
</comment>
<name>A0ABS4KGQ8_9FIRM</name>
<dbReference type="InterPro" id="IPR039506">
    <property type="entry name" value="SPOB_a"/>
</dbReference>
<dbReference type="SUPFAM" id="SSF103190">
    <property type="entry name" value="Sensory domain-like"/>
    <property type="match status" value="1"/>
</dbReference>
<protein>
    <recommendedName>
        <fullName evidence="3">histidine kinase</fullName>
        <ecNumber evidence="3">2.7.13.3</ecNumber>
    </recommendedName>
</protein>
<keyword evidence="7 14" id="KW-0808">Transferase</keyword>
<keyword evidence="10 12" id="KW-0472">Membrane</keyword>
<keyword evidence="15" id="KW-1185">Reference proteome</keyword>
<evidence type="ECO:0000313" key="15">
    <source>
        <dbReference type="Proteomes" id="UP001314903"/>
    </source>
</evidence>
<evidence type="ECO:0000256" key="7">
    <source>
        <dbReference type="ARBA" id="ARBA00022777"/>
    </source>
</evidence>
<dbReference type="PROSITE" id="PS50109">
    <property type="entry name" value="HIS_KIN"/>
    <property type="match status" value="1"/>
</dbReference>
<dbReference type="SMART" id="SM00387">
    <property type="entry name" value="HATPase_c"/>
    <property type="match status" value="1"/>
</dbReference>
<feature type="domain" description="Histidine kinase" evidence="13">
    <location>
        <begin position="231"/>
        <end position="421"/>
    </location>
</feature>
<dbReference type="PANTHER" id="PTHR43547">
    <property type="entry name" value="TWO-COMPONENT HISTIDINE KINASE"/>
    <property type="match status" value="1"/>
</dbReference>
<dbReference type="GO" id="GO:0016301">
    <property type="term" value="F:kinase activity"/>
    <property type="evidence" value="ECO:0007669"/>
    <property type="project" value="UniProtKB-KW"/>
</dbReference>
<evidence type="ECO:0000256" key="3">
    <source>
        <dbReference type="ARBA" id="ARBA00012438"/>
    </source>
</evidence>
<keyword evidence="4" id="KW-1003">Cell membrane</keyword>
<evidence type="ECO:0000256" key="6">
    <source>
        <dbReference type="ARBA" id="ARBA00022692"/>
    </source>
</evidence>
<keyword evidence="5" id="KW-0597">Phosphoprotein</keyword>
<organism evidence="14 15">
    <name type="scientific">Acetoanaerobium pronyense</name>
    <dbReference type="NCBI Taxonomy" id="1482736"/>
    <lineage>
        <taxon>Bacteria</taxon>
        <taxon>Bacillati</taxon>
        <taxon>Bacillota</taxon>
        <taxon>Clostridia</taxon>
        <taxon>Peptostreptococcales</taxon>
        <taxon>Filifactoraceae</taxon>
        <taxon>Acetoanaerobium</taxon>
    </lineage>
</organism>
<dbReference type="EMBL" id="JAGGLI010000006">
    <property type="protein sequence ID" value="MBP2026969.1"/>
    <property type="molecule type" value="Genomic_DNA"/>
</dbReference>
<gene>
    <name evidence="14" type="ORF">J2Z35_000761</name>
</gene>
<keyword evidence="11" id="KW-0175">Coiled coil</keyword>
<evidence type="ECO:0000256" key="4">
    <source>
        <dbReference type="ARBA" id="ARBA00022475"/>
    </source>
</evidence>
<dbReference type="InterPro" id="IPR005467">
    <property type="entry name" value="His_kinase_dom"/>
</dbReference>
<dbReference type="Pfam" id="PF17203">
    <property type="entry name" value="sCache_3_2"/>
    <property type="match status" value="1"/>
</dbReference>
<evidence type="ECO:0000259" key="13">
    <source>
        <dbReference type="PROSITE" id="PS50109"/>
    </source>
</evidence>
<dbReference type="InterPro" id="IPR003594">
    <property type="entry name" value="HATPase_dom"/>
</dbReference>
<reference evidence="14 15" key="1">
    <citation type="submission" date="2021-03" db="EMBL/GenBank/DDBJ databases">
        <title>Genomic Encyclopedia of Type Strains, Phase IV (KMG-IV): sequencing the most valuable type-strain genomes for metagenomic binning, comparative biology and taxonomic classification.</title>
        <authorList>
            <person name="Goeker M."/>
        </authorList>
    </citation>
    <scope>NUCLEOTIDE SEQUENCE [LARGE SCALE GENOMIC DNA]</scope>
    <source>
        <strain evidence="14 15">DSM 27512</strain>
    </source>
</reference>
<dbReference type="Pfam" id="PF02518">
    <property type="entry name" value="HATPase_c"/>
    <property type="match status" value="1"/>
</dbReference>
<dbReference type="Pfam" id="PF14689">
    <property type="entry name" value="SPOB_a"/>
    <property type="match status" value="1"/>
</dbReference>
<evidence type="ECO:0000256" key="1">
    <source>
        <dbReference type="ARBA" id="ARBA00000085"/>
    </source>
</evidence>
<keyword evidence="6 12" id="KW-0812">Transmembrane</keyword>
<dbReference type="InterPro" id="IPR004358">
    <property type="entry name" value="Sig_transdc_His_kin-like_C"/>
</dbReference>
<dbReference type="EC" id="2.7.13.3" evidence="3"/>
<dbReference type="Gene3D" id="1.10.287.130">
    <property type="match status" value="1"/>
</dbReference>
<comment type="caution">
    <text evidence="14">The sequence shown here is derived from an EMBL/GenBank/DDBJ whole genome shotgun (WGS) entry which is preliminary data.</text>
</comment>
<comment type="catalytic activity">
    <reaction evidence="1">
        <text>ATP + protein L-histidine = ADP + protein N-phospho-L-histidine.</text>
        <dbReference type="EC" id="2.7.13.3"/>
    </reaction>
</comment>